<dbReference type="RefSeq" id="WP_079600264.1">
    <property type="nucleotide sequence ID" value="NZ_LT670817.1"/>
</dbReference>
<dbReference type="GO" id="GO:0004252">
    <property type="term" value="F:serine-type endopeptidase activity"/>
    <property type="evidence" value="ECO:0007669"/>
    <property type="project" value="UniProtKB-UniRule"/>
</dbReference>
<keyword evidence="3 7" id="KW-0378">Hydrolase</keyword>
<evidence type="ECO:0000256" key="5">
    <source>
        <dbReference type="ARBA" id="ARBA00022837"/>
    </source>
</evidence>
<evidence type="ECO:0000256" key="8">
    <source>
        <dbReference type="SAM" id="MobiDB-lite"/>
    </source>
</evidence>
<feature type="compositionally biased region" description="Basic residues" evidence="8">
    <location>
        <begin position="544"/>
        <end position="561"/>
    </location>
</feature>
<evidence type="ECO:0000313" key="11">
    <source>
        <dbReference type="Proteomes" id="UP000189796"/>
    </source>
</evidence>
<keyword evidence="1 7" id="KW-0645">Protease</keyword>
<dbReference type="GO" id="GO:0046872">
    <property type="term" value="F:metal ion binding"/>
    <property type="evidence" value="ECO:0007669"/>
    <property type="project" value="UniProtKB-UniRule"/>
</dbReference>
<evidence type="ECO:0000256" key="6">
    <source>
        <dbReference type="ARBA" id="ARBA00023145"/>
    </source>
</evidence>
<feature type="domain" description="Peptidase S53" evidence="9">
    <location>
        <begin position="195"/>
        <end position="540"/>
    </location>
</feature>
<proteinExistence type="predicted"/>
<dbReference type="EMBL" id="LT670817">
    <property type="protein sequence ID" value="SHG28721.1"/>
    <property type="molecule type" value="Genomic_DNA"/>
</dbReference>
<evidence type="ECO:0000256" key="2">
    <source>
        <dbReference type="ARBA" id="ARBA00022723"/>
    </source>
</evidence>
<keyword evidence="5 7" id="KW-0106">Calcium</keyword>
<evidence type="ECO:0000313" key="10">
    <source>
        <dbReference type="EMBL" id="SHG28721.1"/>
    </source>
</evidence>
<dbReference type="SUPFAM" id="SSF52743">
    <property type="entry name" value="Subtilisin-like"/>
    <property type="match status" value="1"/>
</dbReference>
<dbReference type="AlphaFoldDB" id="A0A1M5IKC6"/>
<feature type="region of interest" description="Disordered" evidence="8">
    <location>
        <begin position="538"/>
        <end position="561"/>
    </location>
</feature>
<feature type="active site" description="Charge relay system" evidence="7">
    <location>
        <position position="465"/>
    </location>
</feature>
<dbReference type="Proteomes" id="UP000189796">
    <property type="component" value="Chromosome I"/>
</dbReference>
<name>A0A1M5IKC6_9BRAD</name>
<evidence type="ECO:0000256" key="7">
    <source>
        <dbReference type="PROSITE-ProRule" id="PRU01032"/>
    </source>
</evidence>
<sequence>MASKKSVPHFATQSRTVLSGSEKAPLADAGSEKPAPLAARITVSVIVRRKTPLKAAHITGEQRLTRAQFNDSHAADPAAVKLVERFAKEFGLTVQPGTPAPGRRTVKLTGTVANMQRAFGVSLAHKTMEGVTYRVREGSINLPAELQGYVVAVLGLDNRPQAEPHFRILGEQDVAAAQAAQGQGFARPHAGGIISYTPVQVGELYQLPNGVTASNQTIGIIELGGGFRQTDITAYFKTLGQKPPTVIAVPIGTGRNNPTNSSSADGEVMLDIDVAGAVAPGARIVVYFAPNTDQGFVDAIAHAIHDTTYKPSVISISWGSAEVNWTAQAMAALDAACQSAAALGITITAASGDNGSSDAVTDGKNHVDFPASSPHVLACGGTNLQGSGSTITAETVWNAQPQGGATGGGVSNIFPLPTWQANSKVPKPTDPAGGRGVPDVAGDADPASGYVVRVDGKTLVIGGTSAVAPLWAGVIAVANQQNGKSAGFIQPAIYGTQGTAAFRDIVQGNNGSFVASTGWDACTGLGSPIAPQLIKAIRPTSAKSKSKSIASKRKTRVRTKK</sequence>
<protein>
    <submittedName>
        <fullName evidence="10">Kumamolisin. Serine peptidase. MEROPS family S53</fullName>
    </submittedName>
</protein>
<evidence type="ECO:0000256" key="1">
    <source>
        <dbReference type="ARBA" id="ARBA00022670"/>
    </source>
</evidence>
<feature type="binding site" evidence="7">
    <location>
        <position position="505"/>
    </location>
    <ligand>
        <name>Ca(2+)</name>
        <dbReference type="ChEBI" id="CHEBI:29108"/>
    </ligand>
</feature>
<evidence type="ECO:0000256" key="4">
    <source>
        <dbReference type="ARBA" id="ARBA00022825"/>
    </source>
</evidence>
<feature type="active site" description="Charge relay system" evidence="7">
    <location>
        <position position="267"/>
    </location>
</feature>
<keyword evidence="2 7" id="KW-0479">Metal-binding</keyword>
<dbReference type="Pfam" id="PF00082">
    <property type="entry name" value="Peptidase_S8"/>
    <property type="match status" value="1"/>
</dbReference>
<dbReference type="SMART" id="SM00944">
    <property type="entry name" value="Pro-kuma_activ"/>
    <property type="match status" value="1"/>
</dbReference>
<dbReference type="InterPro" id="IPR030400">
    <property type="entry name" value="Sedolisin_dom"/>
</dbReference>
<dbReference type="PANTHER" id="PTHR14218">
    <property type="entry name" value="PROTEASE S8 TRIPEPTIDYL PEPTIDASE I CLN2"/>
    <property type="match status" value="1"/>
</dbReference>
<dbReference type="Gene3D" id="3.40.50.200">
    <property type="entry name" value="Peptidase S8/S53 domain"/>
    <property type="match status" value="1"/>
</dbReference>
<feature type="binding site" evidence="7">
    <location>
        <position position="520"/>
    </location>
    <ligand>
        <name>Ca(2+)</name>
        <dbReference type="ChEBI" id="CHEBI:29108"/>
    </ligand>
</feature>
<dbReference type="CDD" id="cd11377">
    <property type="entry name" value="Pro-peptidase_S53"/>
    <property type="match status" value="1"/>
</dbReference>
<feature type="binding site" evidence="7">
    <location>
        <position position="518"/>
    </location>
    <ligand>
        <name>Ca(2+)</name>
        <dbReference type="ChEBI" id="CHEBI:29108"/>
    </ligand>
</feature>
<dbReference type="CDD" id="cd04056">
    <property type="entry name" value="Peptidases_S53"/>
    <property type="match status" value="1"/>
</dbReference>
<feature type="region of interest" description="Disordered" evidence="8">
    <location>
        <begin position="1"/>
        <end position="33"/>
    </location>
</feature>
<dbReference type="PANTHER" id="PTHR14218:SF15">
    <property type="entry name" value="TRIPEPTIDYL-PEPTIDASE 1"/>
    <property type="match status" value="1"/>
</dbReference>
<dbReference type="InterPro" id="IPR000209">
    <property type="entry name" value="Peptidase_S8/S53_dom"/>
</dbReference>
<evidence type="ECO:0000256" key="3">
    <source>
        <dbReference type="ARBA" id="ARBA00022801"/>
    </source>
</evidence>
<comment type="cofactor">
    <cofactor evidence="7">
        <name>Ca(2+)</name>
        <dbReference type="ChEBI" id="CHEBI:29108"/>
    </cofactor>
    <text evidence="7">Binds 1 Ca(2+) ion per subunit.</text>
</comment>
<dbReference type="PROSITE" id="PS51695">
    <property type="entry name" value="SEDOLISIN"/>
    <property type="match status" value="1"/>
</dbReference>
<dbReference type="GO" id="GO:0008240">
    <property type="term" value="F:tripeptidyl-peptidase activity"/>
    <property type="evidence" value="ECO:0007669"/>
    <property type="project" value="TreeGrafter"/>
</dbReference>
<keyword evidence="4 7" id="KW-0720">Serine protease</keyword>
<feature type="active site" description="Charge relay system" evidence="7">
    <location>
        <position position="271"/>
    </location>
</feature>
<dbReference type="OrthoDB" id="9002785at2"/>
<dbReference type="GO" id="GO:0006508">
    <property type="term" value="P:proteolysis"/>
    <property type="evidence" value="ECO:0007669"/>
    <property type="project" value="UniProtKB-KW"/>
</dbReference>
<accession>A0A1M5IKC6</accession>
<gene>
    <name evidence="10" type="ORF">SAMN05443248_1019</name>
</gene>
<feature type="binding site" evidence="7">
    <location>
        <position position="504"/>
    </location>
    <ligand>
        <name>Ca(2+)</name>
        <dbReference type="ChEBI" id="CHEBI:29108"/>
    </ligand>
</feature>
<dbReference type="InterPro" id="IPR050819">
    <property type="entry name" value="Tripeptidyl-peptidase_I"/>
</dbReference>
<evidence type="ECO:0000259" key="9">
    <source>
        <dbReference type="PROSITE" id="PS51695"/>
    </source>
</evidence>
<dbReference type="InterPro" id="IPR015366">
    <property type="entry name" value="S53_propep"/>
</dbReference>
<dbReference type="InterPro" id="IPR036852">
    <property type="entry name" value="Peptidase_S8/S53_dom_sf"/>
</dbReference>
<dbReference type="SUPFAM" id="SSF54897">
    <property type="entry name" value="Protease propeptides/inhibitors"/>
    <property type="match status" value="1"/>
</dbReference>
<organism evidence="10 11">
    <name type="scientific">Bradyrhizobium erythrophlei</name>
    <dbReference type="NCBI Taxonomy" id="1437360"/>
    <lineage>
        <taxon>Bacteria</taxon>
        <taxon>Pseudomonadati</taxon>
        <taxon>Pseudomonadota</taxon>
        <taxon>Alphaproteobacteria</taxon>
        <taxon>Hyphomicrobiales</taxon>
        <taxon>Nitrobacteraceae</taxon>
        <taxon>Bradyrhizobium</taxon>
    </lineage>
</organism>
<dbReference type="Pfam" id="PF09286">
    <property type="entry name" value="Pro-kuma_activ"/>
    <property type="match status" value="1"/>
</dbReference>
<keyword evidence="6" id="KW-0865">Zymogen</keyword>
<reference evidence="10 11" key="1">
    <citation type="submission" date="2016-11" db="EMBL/GenBank/DDBJ databases">
        <authorList>
            <person name="Jaros S."/>
            <person name="Januszkiewicz K."/>
            <person name="Wedrychowicz H."/>
        </authorList>
    </citation>
    <scope>NUCLEOTIDE SEQUENCE [LARGE SCALE GENOMIC DNA]</scope>
    <source>
        <strain evidence="10 11">GAS138</strain>
    </source>
</reference>